<accession>A0A542ZJJ2</accession>
<protein>
    <recommendedName>
        <fullName evidence="4">DUF456 family protein</fullName>
    </recommendedName>
</protein>
<evidence type="ECO:0008006" key="4">
    <source>
        <dbReference type="Google" id="ProtNLM"/>
    </source>
</evidence>
<dbReference type="InterPro" id="IPR007403">
    <property type="entry name" value="DUF456"/>
</dbReference>
<dbReference type="Pfam" id="PF04306">
    <property type="entry name" value="DUF456"/>
    <property type="match status" value="1"/>
</dbReference>
<keyword evidence="3" id="KW-1185">Reference proteome</keyword>
<evidence type="ECO:0000256" key="1">
    <source>
        <dbReference type="SAM" id="Phobius"/>
    </source>
</evidence>
<dbReference type="EMBL" id="VFOQ01000001">
    <property type="protein sequence ID" value="TQL60522.1"/>
    <property type="molecule type" value="Genomic_DNA"/>
</dbReference>
<name>A0A542ZJJ2_9MICO</name>
<comment type="caution">
    <text evidence="2">The sequence shown here is derived from an EMBL/GenBank/DDBJ whole genome shotgun (WGS) entry which is preliminary data.</text>
</comment>
<keyword evidence="1" id="KW-1133">Transmembrane helix</keyword>
<feature type="transmembrane region" description="Helical" evidence="1">
    <location>
        <begin position="133"/>
        <end position="157"/>
    </location>
</feature>
<evidence type="ECO:0000313" key="2">
    <source>
        <dbReference type="EMBL" id="TQL60522.1"/>
    </source>
</evidence>
<dbReference type="RefSeq" id="WP_141788411.1">
    <property type="nucleotide sequence ID" value="NZ_BAAAKX010000002.1"/>
</dbReference>
<evidence type="ECO:0000313" key="3">
    <source>
        <dbReference type="Proteomes" id="UP000319514"/>
    </source>
</evidence>
<reference evidence="2 3" key="1">
    <citation type="submission" date="2019-06" db="EMBL/GenBank/DDBJ databases">
        <title>Sequencing the genomes of 1000 actinobacteria strains.</title>
        <authorList>
            <person name="Klenk H.-P."/>
        </authorList>
    </citation>
    <scope>NUCLEOTIDE SEQUENCE [LARGE SCALE GENOMIC DNA]</scope>
    <source>
        <strain evidence="2 3">DSM 18082</strain>
    </source>
</reference>
<gene>
    <name evidence="2" type="ORF">FB474_1917</name>
</gene>
<feature type="transmembrane region" description="Helical" evidence="1">
    <location>
        <begin position="46"/>
        <end position="67"/>
    </location>
</feature>
<organism evidence="2 3">
    <name type="scientific">Oryzihumus leptocrescens</name>
    <dbReference type="NCBI Taxonomy" id="297536"/>
    <lineage>
        <taxon>Bacteria</taxon>
        <taxon>Bacillati</taxon>
        <taxon>Actinomycetota</taxon>
        <taxon>Actinomycetes</taxon>
        <taxon>Micrococcales</taxon>
        <taxon>Intrasporangiaceae</taxon>
        <taxon>Oryzihumus</taxon>
    </lineage>
</organism>
<dbReference type="OrthoDB" id="3577600at2"/>
<sequence length="160" mass="16092">MQPVTLLAGVLVLLGLLGIVVPLLPGLPLVWAGALLWAVSVHTVGAWLVLGLVSALAVLGMVLKYVLPGRHLQSSSVGTPTMLAGVAVGVVGFFVVPVVGGVLGFVLGIFLAELLRLRSTAAAWPSTVTALKAVGLGVLVELAAGFAMAGTWVVGLLTVG</sequence>
<keyword evidence="1" id="KW-0812">Transmembrane</keyword>
<dbReference type="Proteomes" id="UP000319514">
    <property type="component" value="Unassembled WGS sequence"/>
</dbReference>
<dbReference type="AlphaFoldDB" id="A0A542ZJJ2"/>
<feature type="transmembrane region" description="Helical" evidence="1">
    <location>
        <begin position="6"/>
        <end position="39"/>
    </location>
</feature>
<proteinExistence type="predicted"/>
<feature type="transmembrane region" description="Helical" evidence="1">
    <location>
        <begin position="87"/>
        <end position="112"/>
    </location>
</feature>
<keyword evidence="1" id="KW-0472">Membrane</keyword>